<dbReference type="InterPro" id="IPR023142">
    <property type="entry name" value="MAST_pre-PK_dom_sf"/>
</dbReference>
<dbReference type="InterPro" id="IPR037711">
    <property type="entry name" value="MAST"/>
</dbReference>
<protein>
    <recommendedName>
        <fullName evidence="4">non-specific serine/threonine protein kinase</fullName>
        <ecNumber evidence="4">2.7.11.1</ecNumber>
    </recommendedName>
</protein>
<feature type="compositionally biased region" description="Low complexity" evidence="16">
    <location>
        <begin position="862"/>
        <end position="890"/>
    </location>
</feature>
<dbReference type="SUPFAM" id="SSF140482">
    <property type="entry name" value="MAST3 pre-PK domain-like"/>
    <property type="match status" value="1"/>
</dbReference>
<dbReference type="Ensembl" id="ENSMMOT00000009936.1">
    <property type="protein sequence ID" value="ENSMMOP00000009765.1"/>
    <property type="gene ID" value="ENSMMOG00000007567.1"/>
</dbReference>
<keyword evidence="5" id="KW-0963">Cytoplasm</keyword>
<feature type="region of interest" description="Disordered" evidence="16">
    <location>
        <begin position="988"/>
        <end position="1023"/>
    </location>
</feature>
<feature type="region of interest" description="Disordered" evidence="16">
    <location>
        <begin position="861"/>
        <end position="896"/>
    </location>
</feature>
<dbReference type="InterPro" id="IPR036034">
    <property type="entry name" value="PDZ_sf"/>
</dbReference>
<comment type="similarity">
    <text evidence="3">Belongs to the protein kinase superfamily. AGC Ser/Thr protein kinase family.</text>
</comment>
<feature type="region of interest" description="Disordered" evidence="16">
    <location>
        <begin position="26"/>
        <end position="103"/>
    </location>
</feature>
<feature type="compositionally biased region" description="Low complexity" evidence="16">
    <location>
        <begin position="1081"/>
        <end position="1101"/>
    </location>
</feature>
<dbReference type="PROSITE" id="PS51285">
    <property type="entry name" value="AGC_KINASE_CTER"/>
    <property type="match status" value="1"/>
</dbReference>
<evidence type="ECO:0000256" key="10">
    <source>
        <dbReference type="ARBA" id="ARBA00022741"/>
    </source>
</evidence>
<feature type="compositionally biased region" description="Low complexity" evidence="16">
    <location>
        <begin position="1131"/>
        <end position="1143"/>
    </location>
</feature>
<feature type="compositionally biased region" description="Low complexity" evidence="16">
    <location>
        <begin position="1043"/>
        <end position="1058"/>
    </location>
</feature>
<evidence type="ECO:0000256" key="7">
    <source>
        <dbReference type="ARBA" id="ARBA00022553"/>
    </source>
</evidence>
<dbReference type="FunFam" id="1.10.510.10:FF:000012">
    <property type="entry name" value="microtubule-associated serine/threonine-protein kinase 2 isoform X1"/>
    <property type="match status" value="1"/>
</dbReference>
<accession>A0A3Q4AY22</accession>
<dbReference type="GO" id="GO:0005524">
    <property type="term" value="F:ATP binding"/>
    <property type="evidence" value="ECO:0007669"/>
    <property type="project" value="UniProtKB-KW"/>
</dbReference>
<evidence type="ECO:0000313" key="20">
    <source>
        <dbReference type="Ensembl" id="ENSMMOP00000009765.1"/>
    </source>
</evidence>
<dbReference type="STRING" id="94237.ENSMMOP00000009765"/>
<feature type="compositionally biased region" description="Polar residues" evidence="16">
    <location>
        <begin position="1344"/>
        <end position="1357"/>
    </location>
</feature>
<feature type="compositionally biased region" description="Basic and acidic residues" evidence="16">
    <location>
        <begin position="797"/>
        <end position="807"/>
    </location>
</feature>
<feature type="compositionally biased region" description="Low complexity" evidence="16">
    <location>
        <begin position="727"/>
        <end position="741"/>
    </location>
</feature>
<reference evidence="20" key="2">
    <citation type="submission" date="2025-09" db="UniProtKB">
        <authorList>
            <consortium name="Ensembl"/>
        </authorList>
    </citation>
    <scope>IDENTIFICATION</scope>
</reference>
<dbReference type="SUPFAM" id="SSF50156">
    <property type="entry name" value="PDZ domain-like"/>
    <property type="match status" value="1"/>
</dbReference>
<evidence type="ECO:0000256" key="2">
    <source>
        <dbReference type="ARBA" id="ARBA00004496"/>
    </source>
</evidence>
<feature type="compositionally biased region" description="Polar residues" evidence="16">
    <location>
        <begin position="1442"/>
        <end position="1451"/>
    </location>
</feature>
<keyword evidence="12" id="KW-0067">ATP-binding</keyword>
<evidence type="ECO:0000259" key="19">
    <source>
        <dbReference type="PROSITE" id="PS51285"/>
    </source>
</evidence>
<feature type="region of interest" description="Disordered" evidence="16">
    <location>
        <begin position="1043"/>
        <end position="1111"/>
    </location>
</feature>
<feature type="domain" description="PDZ" evidence="18">
    <location>
        <begin position="898"/>
        <end position="986"/>
    </location>
</feature>
<organism evidence="20 21">
    <name type="scientific">Mola mola</name>
    <name type="common">Ocean sunfish</name>
    <name type="synonym">Tetraodon mola</name>
    <dbReference type="NCBI Taxonomy" id="94237"/>
    <lineage>
        <taxon>Eukaryota</taxon>
        <taxon>Metazoa</taxon>
        <taxon>Chordata</taxon>
        <taxon>Craniata</taxon>
        <taxon>Vertebrata</taxon>
        <taxon>Euteleostomi</taxon>
        <taxon>Actinopterygii</taxon>
        <taxon>Neopterygii</taxon>
        <taxon>Teleostei</taxon>
        <taxon>Neoteleostei</taxon>
        <taxon>Acanthomorphata</taxon>
        <taxon>Eupercaria</taxon>
        <taxon>Tetraodontiformes</taxon>
        <taxon>Molidae</taxon>
        <taxon>Mola</taxon>
    </lineage>
</organism>
<keyword evidence="6" id="KW-0723">Serine/threonine-protein kinase</keyword>
<keyword evidence="11" id="KW-0418">Kinase</keyword>
<dbReference type="SUPFAM" id="SSF56112">
    <property type="entry name" value="Protein kinase-like (PK-like)"/>
    <property type="match status" value="1"/>
</dbReference>
<feature type="domain" description="AGC-kinase C-terminal" evidence="19">
    <location>
        <begin position="603"/>
        <end position="655"/>
    </location>
</feature>
<keyword evidence="7" id="KW-0597">Phosphoprotein</keyword>
<dbReference type="CDD" id="cd05609">
    <property type="entry name" value="STKc_MAST"/>
    <property type="match status" value="1"/>
</dbReference>
<dbReference type="SMART" id="SM00228">
    <property type="entry name" value="PDZ"/>
    <property type="match status" value="1"/>
</dbReference>
<dbReference type="InterPro" id="IPR000961">
    <property type="entry name" value="AGC-kinase_C"/>
</dbReference>
<dbReference type="OMA" id="WESIMHE"/>
<comment type="catalytic activity">
    <reaction evidence="15">
        <text>L-seryl-[protein] + ATP = O-phospho-L-seryl-[protein] + ADP + H(+)</text>
        <dbReference type="Rhea" id="RHEA:17989"/>
        <dbReference type="Rhea" id="RHEA-COMP:9863"/>
        <dbReference type="Rhea" id="RHEA-COMP:11604"/>
        <dbReference type="ChEBI" id="CHEBI:15378"/>
        <dbReference type="ChEBI" id="CHEBI:29999"/>
        <dbReference type="ChEBI" id="CHEBI:30616"/>
        <dbReference type="ChEBI" id="CHEBI:83421"/>
        <dbReference type="ChEBI" id="CHEBI:456216"/>
        <dbReference type="EC" id="2.7.11.1"/>
    </reaction>
</comment>
<comment type="catalytic activity">
    <reaction evidence="14">
        <text>L-threonyl-[protein] + ATP = O-phospho-L-threonyl-[protein] + ADP + H(+)</text>
        <dbReference type="Rhea" id="RHEA:46608"/>
        <dbReference type="Rhea" id="RHEA-COMP:11060"/>
        <dbReference type="Rhea" id="RHEA-COMP:11605"/>
        <dbReference type="ChEBI" id="CHEBI:15378"/>
        <dbReference type="ChEBI" id="CHEBI:30013"/>
        <dbReference type="ChEBI" id="CHEBI:30616"/>
        <dbReference type="ChEBI" id="CHEBI:61977"/>
        <dbReference type="ChEBI" id="CHEBI:456216"/>
        <dbReference type="EC" id="2.7.11.1"/>
    </reaction>
</comment>
<sequence length="1590" mass="174685">MLSCLHVSLSFLCSCRTSNRKSLILTTTSPTLPRPHSPLPLPGHLGSSPLDSPRNFSHPGHFSFGSSRRADGRRWSLASLPSSGYGTNTPSSTSSSSSQERLHQLPFQPTTDELHFLSKHFGSTESITDDDGGRCSPHMRPRSRSLSPGRSSSCYDNEIVMMNHVYKERFPKATAQMEGRLAEFIQAFSPENVLPLADGVLSFIHHQIAELSRDCLAKAREGLITSVYFFELQENLEKLLHDAFERSESSEVAFVTELAKKLLIIISRPARLLECLEFNPEEFYHLLEAAEDHAKEGHLMKTDIPRYIISQLGLTRDPIEEIVNRESYDSEGTLTPETDDLTEIRTMKPPGESDFQTIKLISNGAYGAVYLVRHMETRQRFAMKKINKQNLILRNQIQQAFVERDILTFAENPFVVSMFCSFETRRHLCMVMEYVEGKTICKKIEIVAWTFAFLIFSLLITSMGHIKLTDFGLSKMGLMSLTTNLYEGHIEKDTREFLDKQVCGTPEYIAPEVILRQGYGKPVDWWAMGIILYEFLVGCVPFFGDTPEELFGQVITDDIVWPEGDEALPVDAQHLISSLLQTNPLLRLGTGGAFEVKQHSFFTELNWNSLLRQKAEFIPQLESDEDTSYFDTRSERYHHVQSYDGDDTNDAEPVEIHRFSSCSPRFSKVYSSMEHLSQLEHKPHCVTLREHKVPREDRMAKRESLSSLTLRDKSWRTESPEMKRLSFSESSFTESDSSPPSGARRRFSALIDTHRLDSPLEVDSELHVPTKQPPVKARGASLEGTIGAIPSQADLRPFLKDPSDRQGHRGVTTDLVLRRVRHHQLSAEGEKRNSRPGTKVIKSASATALSVIIPAVEQHGASPLVSPMSPRSLSSNPSSRDSSPSRDYSPMVNVPHSPITIHRSGKKYGFTLRAIRVYIGDSDVYSVHHIVWHVEDGGPAQEAGLNAGDLITHVNGESVHGLVHTEVVELILKSGNKVTITTTPFENTSIKMGPARKSSYKSKMARRSKRTGTKDGQDKKRSFLFRKITKQSNLLHTSHSLSSLNRSLSSGDSLPGSPTHSLSARSPTQTYRSTLESLYLGTSSQGSSPASSTPNSPAASQHMRPSSLHGLSPKLHRQYRSARCKSAGNIPLSPLAHTPSPTTSSPPPLTGHTVGSSNTTQIFPAKLHSSPPVARPRPKSAEPPRSPLLQRVQSAEKLGAPILPSSSSSSSLEVAHGDYRRESFQCEHSLQSLLEMEGEIGGSKPVRRTGRQESPLSRDTLVTAREKDSQTTIPEPSGSQADSLAPDAESKTNDGDTSKPSSSKVLQKDITTAAVDTKSCLLISSTKEAKPGSGGKPQIFEATASKSKLSEKISTPPTLKGIQQQDSKQQKRQPDSGPTFKAQEKTEESLKGTVGTDKVNELKISPEQNKPCKGTEAREKGGICGGDKASESTKMTGPAPSIPTQVQSHTTHLPAAARTKVEKVLNNSCGVKEERAHLEVLDKSPMSPSSNVASPCSSKARPMSPGDKASFVTQLTSVAKTVLGPMKGASQEGPKVKYTSKSSEEKRGNTAGKAEASSGSGRWGAPTATSASVSTLQSERGNIRSSKHHS</sequence>
<proteinExistence type="inferred from homology"/>
<dbReference type="GO" id="GO:0007010">
    <property type="term" value="P:cytoskeleton organization"/>
    <property type="evidence" value="ECO:0007669"/>
    <property type="project" value="TreeGrafter"/>
</dbReference>
<feature type="region of interest" description="Disordered" evidence="16">
    <location>
        <begin position="1477"/>
        <end position="1590"/>
    </location>
</feature>
<comment type="cofactor">
    <cofactor evidence="1">
        <name>Mg(2+)</name>
        <dbReference type="ChEBI" id="CHEBI:18420"/>
    </cofactor>
</comment>
<comment type="subcellular location">
    <subcellularLocation>
        <location evidence="2">Cytoplasm</location>
    </subcellularLocation>
</comment>
<evidence type="ECO:0000256" key="15">
    <source>
        <dbReference type="ARBA" id="ARBA00048679"/>
    </source>
</evidence>
<dbReference type="Gene3D" id="2.30.42.10">
    <property type="match status" value="1"/>
</dbReference>
<evidence type="ECO:0000259" key="17">
    <source>
        <dbReference type="PROSITE" id="PS50011"/>
    </source>
</evidence>
<dbReference type="GO" id="GO:0005737">
    <property type="term" value="C:cytoplasm"/>
    <property type="evidence" value="ECO:0007669"/>
    <property type="project" value="UniProtKB-SubCell"/>
</dbReference>
<keyword evidence="13" id="KW-0460">Magnesium</keyword>
<dbReference type="GO" id="GO:0004674">
    <property type="term" value="F:protein serine/threonine kinase activity"/>
    <property type="evidence" value="ECO:0007669"/>
    <property type="project" value="UniProtKB-KW"/>
</dbReference>
<feature type="region of interest" description="Disordered" evidence="16">
    <location>
        <begin position="1238"/>
        <end position="1453"/>
    </location>
</feature>
<feature type="compositionally biased region" description="Low complexity" evidence="16">
    <location>
        <begin position="81"/>
        <end position="98"/>
    </location>
</feature>
<dbReference type="GO" id="GO:0035556">
    <property type="term" value="P:intracellular signal transduction"/>
    <property type="evidence" value="ECO:0007669"/>
    <property type="project" value="TreeGrafter"/>
</dbReference>
<name>A0A3Q4AY22_MOLML</name>
<evidence type="ECO:0000256" key="5">
    <source>
        <dbReference type="ARBA" id="ARBA00022490"/>
    </source>
</evidence>
<feature type="region of interest" description="Disordered" evidence="16">
    <location>
        <begin position="124"/>
        <end position="150"/>
    </location>
</feature>
<dbReference type="Proteomes" id="UP000261620">
    <property type="component" value="Unplaced"/>
</dbReference>
<dbReference type="InterPro" id="IPR015022">
    <property type="entry name" value="MAST_pre-PK_dom"/>
</dbReference>
<dbReference type="Pfam" id="PF08926">
    <property type="entry name" value="DUF1908"/>
    <property type="match status" value="1"/>
</dbReference>
<feature type="compositionally biased region" description="Polar residues" evidence="16">
    <location>
        <begin position="1059"/>
        <end position="1076"/>
    </location>
</feature>
<evidence type="ECO:0000259" key="18">
    <source>
        <dbReference type="PROSITE" id="PS50106"/>
    </source>
</evidence>
<dbReference type="PANTHER" id="PTHR24356">
    <property type="entry name" value="SERINE/THREONINE-PROTEIN KINASE"/>
    <property type="match status" value="1"/>
</dbReference>
<feature type="domain" description="Protein kinase" evidence="17">
    <location>
        <begin position="355"/>
        <end position="602"/>
    </location>
</feature>
<dbReference type="FunFam" id="3.30.200.20:FF:001045">
    <property type="entry name" value="Microtubule-associated serine/threonine kinase 1a"/>
    <property type="match status" value="1"/>
</dbReference>
<keyword evidence="21" id="KW-1185">Reference proteome</keyword>
<feature type="region of interest" description="Disordered" evidence="16">
    <location>
        <begin position="766"/>
        <end position="810"/>
    </location>
</feature>
<feature type="compositionally biased region" description="Polar residues" evidence="16">
    <location>
        <begin position="1270"/>
        <end position="1282"/>
    </location>
</feature>
<feature type="region of interest" description="Disordered" evidence="16">
    <location>
        <begin position="1128"/>
        <end position="1187"/>
    </location>
</feature>
<evidence type="ECO:0000256" key="3">
    <source>
        <dbReference type="ARBA" id="ARBA00009903"/>
    </source>
</evidence>
<feature type="compositionally biased region" description="Polar residues" evidence="16">
    <location>
        <begin position="1567"/>
        <end position="1584"/>
    </location>
</feature>
<reference evidence="20" key="1">
    <citation type="submission" date="2025-08" db="UniProtKB">
        <authorList>
            <consortium name="Ensembl"/>
        </authorList>
    </citation>
    <scope>IDENTIFICATION</scope>
</reference>
<dbReference type="Gene3D" id="1.20.1480.20">
    <property type="entry name" value="MAST3 pre-PK domain-like"/>
    <property type="match status" value="1"/>
</dbReference>
<feature type="compositionally biased region" description="Basic residues" evidence="16">
    <location>
        <begin position="998"/>
        <end position="1011"/>
    </location>
</feature>
<dbReference type="GO" id="GO:0032502">
    <property type="term" value="P:developmental process"/>
    <property type="evidence" value="ECO:0007669"/>
    <property type="project" value="UniProtKB-ARBA"/>
</dbReference>
<evidence type="ECO:0000256" key="12">
    <source>
        <dbReference type="ARBA" id="ARBA00022840"/>
    </source>
</evidence>
<evidence type="ECO:0000256" key="11">
    <source>
        <dbReference type="ARBA" id="ARBA00022777"/>
    </source>
</evidence>
<feature type="compositionally biased region" description="Basic and acidic residues" evidence="16">
    <location>
        <begin position="1288"/>
        <end position="1297"/>
    </location>
</feature>
<dbReference type="PROSITE" id="PS50106">
    <property type="entry name" value="PDZ"/>
    <property type="match status" value="1"/>
</dbReference>
<feature type="compositionally biased region" description="Low complexity" evidence="16">
    <location>
        <begin position="1487"/>
        <end position="1498"/>
    </location>
</feature>
<feature type="compositionally biased region" description="Low complexity" evidence="16">
    <location>
        <begin position="42"/>
        <end position="67"/>
    </location>
</feature>
<evidence type="ECO:0000256" key="16">
    <source>
        <dbReference type="SAM" id="MobiDB-lite"/>
    </source>
</evidence>
<dbReference type="InterPro" id="IPR011009">
    <property type="entry name" value="Kinase-like_dom_sf"/>
</dbReference>
<dbReference type="FunFam" id="2.30.42.10:FF:000008">
    <property type="entry name" value="microtubule-associated serine/threonine-protein kinase 4 isoform X2"/>
    <property type="match status" value="1"/>
</dbReference>
<dbReference type="Pfam" id="PF00595">
    <property type="entry name" value="PDZ"/>
    <property type="match status" value="1"/>
</dbReference>
<keyword evidence="10" id="KW-0547">Nucleotide-binding</keyword>
<keyword evidence="9" id="KW-0479">Metal-binding</keyword>
<dbReference type="EC" id="2.7.11.1" evidence="4"/>
<dbReference type="Pfam" id="PF00069">
    <property type="entry name" value="Pkinase"/>
    <property type="match status" value="2"/>
</dbReference>
<evidence type="ECO:0000256" key="8">
    <source>
        <dbReference type="ARBA" id="ARBA00022679"/>
    </source>
</evidence>
<dbReference type="Gene3D" id="3.30.200.20">
    <property type="entry name" value="Phosphorylase Kinase, domain 1"/>
    <property type="match status" value="2"/>
</dbReference>
<evidence type="ECO:0000256" key="13">
    <source>
        <dbReference type="ARBA" id="ARBA00022842"/>
    </source>
</evidence>
<dbReference type="PROSITE" id="PS50011">
    <property type="entry name" value="PROTEIN_KINASE_DOM"/>
    <property type="match status" value="1"/>
</dbReference>
<dbReference type="InterPro" id="IPR000719">
    <property type="entry name" value="Prot_kinase_dom"/>
</dbReference>
<evidence type="ECO:0000256" key="1">
    <source>
        <dbReference type="ARBA" id="ARBA00001946"/>
    </source>
</evidence>
<dbReference type="InterPro" id="IPR001478">
    <property type="entry name" value="PDZ"/>
</dbReference>
<feature type="region of interest" description="Disordered" evidence="16">
    <location>
        <begin position="719"/>
        <end position="744"/>
    </location>
</feature>
<dbReference type="InterPro" id="IPR050236">
    <property type="entry name" value="Ser_Thr_kinase_AGC"/>
</dbReference>
<evidence type="ECO:0000313" key="21">
    <source>
        <dbReference type="Proteomes" id="UP000261620"/>
    </source>
</evidence>
<dbReference type="PANTHER" id="PTHR24356:SF150">
    <property type="entry name" value="MICROTUBULE-ASSOCIATED SERINE_THREONINE-PROTEIN KINASE 1"/>
    <property type="match status" value="1"/>
</dbReference>
<dbReference type="GO" id="GO:0000287">
    <property type="term" value="F:magnesium ion binding"/>
    <property type="evidence" value="ECO:0007669"/>
    <property type="project" value="InterPro"/>
</dbReference>
<keyword evidence="8" id="KW-0808">Transferase</keyword>
<feature type="compositionally biased region" description="Polar residues" evidence="16">
    <location>
        <begin position="1153"/>
        <end position="1162"/>
    </location>
</feature>
<evidence type="ECO:0000256" key="14">
    <source>
        <dbReference type="ARBA" id="ARBA00047899"/>
    </source>
</evidence>
<feature type="compositionally biased region" description="Pro residues" evidence="16">
    <location>
        <begin position="32"/>
        <end position="41"/>
    </location>
</feature>
<evidence type="ECO:0000256" key="4">
    <source>
        <dbReference type="ARBA" id="ARBA00012513"/>
    </source>
</evidence>
<evidence type="ECO:0000256" key="6">
    <source>
        <dbReference type="ARBA" id="ARBA00022527"/>
    </source>
</evidence>
<dbReference type="FunFam" id="1.20.1480.20:FF:000001">
    <property type="entry name" value="microtubule-associated serine/threonine-protein kinase 4 isoform X1"/>
    <property type="match status" value="1"/>
</dbReference>
<feature type="compositionally biased region" description="Basic and acidic residues" evidence="16">
    <location>
        <begin position="1012"/>
        <end position="1021"/>
    </location>
</feature>
<dbReference type="Gene3D" id="1.10.510.10">
    <property type="entry name" value="Transferase(Phosphotransferase) domain 1"/>
    <property type="match status" value="1"/>
</dbReference>
<evidence type="ECO:0000256" key="9">
    <source>
        <dbReference type="ARBA" id="ARBA00022723"/>
    </source>
</evidence>